<dbReference type="InterPro" id="IPR017441">
    <property type="entry name" value="Protein_kinase_ATP_BS"/>
</dbReference>
<dbReference type="GO" id="GO:0004674">
    <property type="term" value="F:protein serine/threonine kinase activity"/>
    <property type="evidence" value="ECO:0007669"/>
    <property type="project" value="UniProtKB-KW"/>
</dbReference>
<dbReference type="GO" id="GO:0005524">
    <property type="term" value="F:ATP binding"/>
    <property type="evidence" value="ECO:0007669"/>
    <property type="project" value="UniProtKB-UniRule"/>
</dbReference>
<dbReference type="Pfam" id="PF07714">
    <property type="entry name" value="PK_Tyr_Ser-Thr"/>
    <property type="match status" value="1"/>
</dbReference>
<evidence type="ECO:0000256" key="7">
    <source>
        <dbReference type="SAM" id="MobiDB-lite"/>
    </source>
</evidence>
<evidence type="ECO:0000256" key="3">
    <source>
        <dbReference type="ARBA" id="ARBA00022741"/>
    </source>
</evidence>
<reference evidence="10" key="1">
    <citation type="submission" date="2015-08" db="EMBL/GenBank/DDBJ databases">
        <authorList>
            <person name="Babu N.S."/>
            <person name="Beckwith C.J."/>
            <person name="Beseler K.G."/>
            <person name="Brison A."/>
            <person name="Carone J.V."/>
            <person name="Caskin T.P."/>
            <person name="Diamond M."/>
            <person name="Durham M.E."/>
            <person name="Foxe J.M."/>
            <person name="Go M."/>
            <person name="Henderson B.A."/>
            <person name="Jones I.B."/>
            <person name="McGettigan J.A."/>
            <person name="Micheletti S.J."/>
            <person name="Nasrallah M.E."/>
            <person name="Ortiz D."/>
            <person name="Piller C.R."/>
            <person name="Privatt S.R."/>
            <person name="Schneider S.L."/>
            <person name="Sharp S."/>
            <person name="Smith T.C."/>
            <person name="Stanton J.D."/>
            <person name="Ullery H.E."/>
            <person name="Wilson R.J."/>
            <person name="Serrano M.G."/>
            <person name="Buck G."/>
            <person name="Lee V."/>
            <person name="Wang Y."/>
            <person name="Carvalho R."/>
            <person name="Voegtly L."/>
            <person name="Shi R."/>
            <person name="Duckworth R."/>
            <person name="Johnson A."/>
            <person name="Loviza R."/>
            <person name="Walstead R."/>
            <person name="Shah Z."/>
            <person name="Kiflezghi M."/>
            <person name="Wade K."/>
            <person name="Ball S.L."/>
            <person name="Bradley K.W."/>
            <person name="Asai D.J."/>
            <person name="Bowman C.A."/>
            <person name="Russell D.A."/>
            <person name="Pope W.H."/>
            <person name="Jacobs-Sera D."/>
            <person name="Hendrix R.W."/>
            <person name="Hatfull G.F."/>
        </authorList>
    </citation>
    <scope>NUCLEOTIDE SEQUENCE</scope>
</reference>
<dbReference type="Gene3D" id="1.10.510.10">
    <property type="entry name" value="Transferase(Phosphotransferase) domain 1"/>
    <property type="match status" value="1"/>
</dbReference>
<dbReference type="SMART" id="SM00220">
    <property type="entry name" value="S_TKc"/>
    <property type="match status" value="1"/>
</dbReference>
<dbReference type="PANTHER" id="PTHR44329:SF214">
    <property type="entry name" value="PROTEIN KINASE DOMAIN-CONTAINING PROTEIN"/>
    <property type="match status" value="1"/>
</dbReference>
<proteinExistence type="predicted"/>
<keyword evidence="3 6" id="KW-0547">Nucleotide-binding</keyword>
<keyword evidence="8" id="KW-0812">Transmembrane</keyword>
<keyword evidence="5 6" id="KW-0067">ATP-binding</keyword>
<feature type="region of interest" description="Disordered" evidence="7">
    <location>
        <begin position="296"/>
        <end position="380"/>
    </location>
</feature>
<dbReference type="InterPro" id="IPR000719">
    <property type="entry name" value="Prot_kinase_dom"/>
</dbReference>
<evidence type="ECO:0000313" key="10">
    <source>
        <dbReference type="EMBL" id="JAT70322.1"/>
    </source>
</evidence>
<dbReference type="InterPro" id="IPR001245">
    <property type="entry name" value="Ser-Thr/Tyr_kinase_cat_dom"/>
</dbReference>
<evidence type="ECO:0000259" key="9">
    <source>
        <dbReference type="PROSITE" id="PS50011"/>
    </source>
</evidence>
<keyword evidence="2" id="KW-0808">Transferase</keyword>
<feature type="region of interest" description="Disordered" evidence="7">
    <location>
        <begin position="192"/>
        <end position="240"/>
    </location>
</feature>
<feature type="transmembrane region" description="Helical" evidence="8">
    <location>
        <begin position="263"/>
        <end position="282"/>
    </location>
</feature>
<keyword evidence="8" id="KW-0472">Membrane</keyword>
<keyword evidence="4" id="KW-0418">Kinase</keyword>
<dbReference type="PROSITE" id="PS50011">
    <property type="entry name" value="PROTEIN_KINASE_DOM"/>
    <property type="match status" value="1"/>
</dbReference>
<dbReference type="InterPro" id="IPR051681">
    <property type="entry name" value="Ser/Thr_Kinases-Pseudokinases"/>
</dbReference>
<organism evidence="10">
    <name type="scientific">Auxenochlorella protothecoides</name>
    <name type="common">Green microalga</name>
    <name type="synonym">Chlorella protothecoides</name>
    <dbReference type="NCBI Taxonomy" id="3075"/>
    <lineage>
        <taxon>Eukaryota</taxon>
        <taxon>Viridiplantae</taxon>
        <taxon>Chlorophyta</taxon>
        <taxon>core chlorophytes</taxon>
        <taxon>Trebouxiophyceae</taxon>
        <taxon>Chlorellales</taxon>
        <taxon>Chlorellaceae</taxon>
        <taxon>Auxenochlorella</taxon>
    </lineage>
</organism>
<evidence type="ECO:0000256" key="2">
    <source>
        <dbReference type="ARBA" id="ARBA00022679"/>
    </source>
</evidence>
<feature type="region of interest" description="Disordered" evidence="7">
    <location>
        <begin position="434"/>
        <end position="458"/>
    </location>
</feature>
<feature type="region of interest" description="Disordered" evidence="7">
    <location>
        <begin position="914"/>
        <end position="952"/>
    </location>
</feature>
<dbReference type="PROSITE" id="PS00107">
    <property type="entry name" value="PROTEIN_KINASE_ATP"/>
    <property type="match status" value="1"/>
</dbReference>
<dbReference type="SUPFAM" id="SSF56112">
    <property type="entry name" value="Protein kinase-like (PK-like)"/>
    <property type="match status" value="1"/>
</dbReference>
<accession>A0A1D1ZTN7</accession>
<dbReference type="InterPro" id="IPR008271">
    <property type="entry name" value="Ser/Thr_kinase_AS"/>
</dbReference>
<dbReference type="Gene3D" id="3.30.200.20">
    <property type="entry name" value="Phosphorylase Kinase, domain 1"/>
    <property type="match status" value="1"/>
</dbReference>
<evidence type="ECO:0000256" key="4">
    <source>
        <dbReference type="ARBA" id="ARBA00022777"/>
    </source>
</evidence>
<feature type="binding site" evidence="6">
    <location>
        <position position="622"/>
    </location>
    <ligand>
        <name>ATP</name>
        <dbReference type="ChEBI" id="CHEBI:30616"/>
    </ligand>
</feature>
<evidence type="ECO:0000256" key="6">
    <source>
        <dbReference type="PROSITE-ProRule" id="PRU10141"/>
    </source>
</evidence>
<evidence type="ECO:0000256" key="1">
    <source>
        <dbReference type="ARBA" id="ARBA00022527"/>
    </source>
</evidence>
<feature type="domain" description="Protein kinase" evidence="9">
    <location>
        <begin position="595"/>
        <end position="879"/>
    </location>
</feature>
<dbReference type="PANTHER" id="PTHR44329">
    <property type="entry name" value="SERINE/THREONINE-PROTEIN KINASE TNNI3K-RELATED"/>
    <property type="match status" value="1"/>
</dbReference>
<dbReference type="EMBL" id="GDKF01008300">
    <property type="protein sequence ID" value="JAT70322.1"/>
    <property type="molecule type" value="Transcribed_RNA"/>
</dbReference>
<dbReference type="AlphaFoldDB" id="A0A1D1ZTN7"/>
<evidence type="ECO:0000256" key="8">
    <source>
        <dbReference type="SAM" id="Phobius"/>
    </source>
</evidence>
<feature type="region of interest" description="Disordered" evidence="7">
    <location>
        <begin position="513"/>
        <end position="583"/>
    </location>
</feature>
<feature type="compositionally biased region" description="Pro residues" evidence="7">
    <location>
        <begin position="223"/>
        <end position="236"/>
    </location>
</feature>
<sequence length="952" mass="96891">FHSLYSILDIYDEEQETSSVPKGLTLVVHLVNMLVGTLCLALVLARMGPLAMVQASSELDSMSDVWCSYGFQRCKDGPRARLLDVIISQPVFPRQSPVEAAAQQLMEEQHGSQRALLEERVKELVEESLAARGIGPRARRLSQTLPGWYDMGPGTRFLLEAAASVGLEGDDGSGTLGAVTPAAGAQPAEVGLAAAGAQPDAADEGREAGSLDPEPSEVQAPPLAIPPPSPDPPVPPEAHADKEPTVVIDEAPPQQPWLARAPLWLYVLIGSSGLLVLLVHLVHCTLSMLCPQPQPEQLGKGKDDPEAGHTAPGEQFLIRVGPPPEAPVSAAAAPPPGPQKGVLQTWPQQGANHPGAWGQHPQDLPSPYSSPPSMRSAVSPTGLRLAMPSIPTVDISVRRRDLSAMGWAINPSASDSAAFHNPTFQAGSSLFDEASLGSGDSPGAGVFSEDSSPAASPLRKASHDFALGTTVSRADSGAPASPASQESVATLHPAASIQPHEVAAAHAVLAADGEAWPRPGSPPAPDPAGAAGVGGEAETLGQGGASEDVAEPVGAVPGMPGSTPPASPSRPAPPPPPRPGAPTELLSAERLAAEVRVLSLLGSGSTGSVYAGTWRGAPVAVKRIHPALAAAPGAARALAREVGVLSGLAPHPCIVPNLAACLAPGHLCLVQELAAGGSLHAKLHDQGRRPQYGLLLALAADLARGMAHCHAARPPVVHRDLKSHNVLLAGEGDGAGGGGAIGPATSSPTPAARIADFGLARALPRDAACGADAADAAPEPGLGTAAYMAPEAFSGGPVAAPADVWAWALVVHEMLGGRQPWAELGHVMQVVVAVGVERRRPAMPLGTPPALAKLLRECWRHEPALRPTSTQVLERVEALRVRGGGAPAARGAASTPAGQKPAALAWAPQVARKAGLAPAAQGRERGGVGRSASLGAGVGGRGPSPGARAGLR</sequence>
<evidence type="ECO:0000256" key="5">
    <source>
        <dbReference type="ARBA" id="ARBA00022840"/>
    </source>
</evidence>
<dbReference type="PROSITE" id="PS00108">
    <property type="entry name" value="PROTEIN_KINASE_ST"/>
    <property type="match status" value="1"/>
</dbReference>
<keyword evidence="8" id="KW-1133">Transmembrane helix</keyword>
<gene>
    <name evidence="10" type="ORF">g.2274</name>
</gene>
<name>A0A1D1ZTN7_AUXPR</name>
<feature type="non-terminal residue" evidence="10">
    <location>
        <position position="1"/>
    </location>
</feature>
<keyword evidence="1" id="KW-0723">Serine/threonine-protein kinase</keyword>
<feature type="compositionally biased region" description="Pro residues" evidence="7">
    <location>
        <begin position="562"/>
        <end position="580"/>
    </location>
</feature>
<feature type="transmembrane region" description="Helical" evidence="8">
    <location>
        <begin position="26"/>
        <end position="45"/>
    </location>
</feature>
<protein>
    <recommendedName>
        <fullName evidence="9">Protein kinase domain-containing protein</fullName>
    </recommendedName>
</protein>
<dbReference type="InterPro" id="IPR011009">
    <property type="entry name" value="Kinase-like_dom_sf"/>
</dbReference>